<proteinExistence type="predicted"/>
<dbReference type="EMBL" id="BLLF01000109">
    <property type="protein sequence ID" value="GFH07672.1"/>
    <property type="molecule type" value="Genomic_DNA"/>
</dbReference>
<evidence type="ECO:0000256" key="1">
    <source>
        <dbReference type="SAM" id="MobiDB-lite"/>
    </source>
</evidence>
<comment type="caution">
    <text evidence="2">The sequence shown here is derived from an EMBL/GenBank/DDBJ whole genome shotgun (WGS) entry which is preliminary data.</text>
</comment>
<organism evidence="2 3">
    <name type="scientific">Haematococcus lacustris</name>
    <name type="common">Green alga</name>
    <name type="synonym">Haematococcus pluvialis</name>
    <dbReference type="NCBI Taxonomy" id="44745"/>
    <lineage>
        <taxon>Eukaryota</taxon>
        <taxon>Viridiplantae</taxon>
        <taxon>Chlorophyta</taxon>
        <taxon>core chlorophytes</taxon>
        <taxon>Chlorophyceae</taxon>
        <taxon>CS clade</taxon>
        <taxon>Chlamydomonadales</taxon>
        <taxon>Haematococcaceae</taxon>
        <taxon>Haematococcus</taxon>
    </lineage>
</organism>
<gene>
    <name evidence="2" type="ORF">HaLaN_02505</name>
</gene>
<accession>A0A699YXC0</accession>
<reference evidence="2 3" key="1">
    <citation type="submission" date="2020-02" db="EMBL/GenBank/DDBJ databases">
        <title>Draft genome sequence of Haematococcus lacustris strain NIES-144.</title>
        <authorList>
            <person name="Morimoto D."/>
            <person name="Nakagawa S."/>
            <person name="Yoshida T."/>
            <person name="Sawayama S."/>
        </authorList>
    </citation>
    <scope>NUCLEOTIDE SEQUENCE [LARGE SCALE GENOMIC DNA]</scope>
    <source>
        <strain evidence="2 3">NIES-144</strain>
    </source>
</reference>
<dbReference type="AlphaFoldDB" id="A0A699YXC0"/>
<name>A0A699YXC0_HAELA</name>
<dbReference type="Proteomes" id="UP000485058">
    <property type="component" value="Unassembled WGS sequence"/>
</dbReference>
<feature type="region of interest" description="Disordered" evidence="1">
    <location>
        <begin position="65"/>
        <end position="91"/>
    </location>
</feature>
<keyword evidence="3" id="KW-1185">Reference proteome</keyword>
<evidence type="ECO:0000313" key="2">
    <source>
        <dbReference type="EMBL" id="GFH07672.1"/>
    </source>
</evidence>
<evidence type="ECO:0000313" key="3">
    <source>
        <dbReference type="Proteomes" id="UP000485058"/>
    </source>
</evidence>
<feature type="compositionally biased region" description="Polar residues" evidence="1">
    <location>
        <begin position="71"/>
        <end position="86"/>
    </location>
</feature>
<protein>
    <submittedName>
        <fullName evidence="2">Uncharacterized protein</fullName>
    </submittedName>
</protein>
<sequence length="137" mass="14821">MAPQLLFDAHCNVVRMRGVPSPACVFGLLQIALVLGLPLHPDLHATLHVPDKAWMQQLEKDEFDWMASHPSEGNNDNSGPGRSSSVAPGVLEDPGAAFHSLGKVKGFLGDVGSAEEYRKALEACSFKKEVRAVAERF</sequence>